<sequence length="113" mass="13094">MAVNTDHICVQRLCPLHFCHTCCIFEVQLHKPVLINNATFVTTNNCQAAVYRDCPNHPAWGTFLKLALQILRLLEEEPLKRLSPRLFLPSNGWCDNAMTKQNFKKNNNLRTMR</sequence>
<reference evidence="1" key="1">
    <citation type="submission" date="2020-08" db="EMBL/GenBank/DDBJ databases">
        <title>Multicomponent nature underlies the extraordinary mechanical properties of spider dragline silk.</title>
        <authorList>
            <person name="Kono N."/>
            <person name="Nakamura H."/>
            <person name="Mori M."/>
            <person name="Yoshida Y."/>
            <person name="Ohtoshi R."/>
            <person name="Malay A.D."/>
            <person name="Moran D.A.P."/>
            <person name="Tomita M."/>
            <person name="Numata K."/>
            <person name="Arakawa K."/>
        </authorList>
    </citation>
    <scope>NUCLEOTIDE SEQUENCE</scope>
</reference>
<organism evidence="1 2">
    <name type="scientific">Nephila pilipes</name>
    <name type="common">Giant wood spider</name>
    <name type="synonym">Nephila maculata</name>
    <dbReference type="NCBI Taxonomy" id="299642"/>
    <lineage>
        <taxon>Eukaryota</taxon>
        <taxon>Metazoa</taxon>
        <taxon>Ecdysozoa</taxon>
        <taxon>Arthropoda</taxon>
        <taxon>Chelicerata</taxon>
        <taxon>Arachnida</taxon>
        <taxon>Araneae</taxon>
        <taxon>Araneomorphae</taxon>
        <taxon>Entelegynae</taxon>
        <taxon>Araneoidea</taxon>
        <taxon>Nephilidae</taxon>
        <taxon>Nephila</taxon>
    </lineage>
</organism>
<evidence type="ECO:0000313" key="1">
    <source>
        <dbReference type="EMBL" id="GFS37461.1"/>
    </source>
</evidence>
<protein>
    <submittedName>
        <fullName evidence="1">Uncharacterized protein</fullName>
    </submittedName>
</protein>
<keyword evidence="2" id="KW-1185">Reference proteome</keyword>
<dbReference type="AlphaFoldDB" id="A0A8X6MB10"/>
<evidence type="ECO:0000313" key="2">
    <source>
        <dbReference type="Proteomes" id="UP000887013"/>
    </source>
</evidence>
<accession>A0A8X6MB10</accession>
<dbReference type="Proteomes" id="UP000887013">
    <property type="component" value="Unassembled WGS sequence"/>
</dbReference>
<comment type="caution">
    <text evidence="1">The sequence shown here is derived from an EMBL/GenBank/DDBJ whole genome shotgun (WGS) entry which is preliminary data.</text>
</comment>
<dbReference type="EMBL" id="BMAW01043081">
    <property type="protein sequence ID" value="GFS37461.1"/>
    <property type="molecule type" value="Genomic_DNA"/>
</dbReference>
<proteinExistence type="predicted"/>
<gene>
    <name evidence="1" type="ORF">NPIL_6871</name>
</gene>
<name>A0A8X6MB10_NEPPI</name>